<dbReference type="STRING" id="670052.PA27867_3646"/>
<protein>
    <submittedName>
        <fullName evidence="1">Uncharacterized protein</fullName>
    </submittedName>
</protein>
<dbReference type="OrthoDB" id="5019374at2"/>
<sequence>MTLINTRPRTDAPMAVPTAVPTAEIAWYNPEGNLWVAAANGEHAGMVEFVDGHFTVRSSTGSVVAETSSIPAAQAALARYIDAPTSVPPRSFFRREPRPVYLRDSIAA</sequence>
<evidence type="ECO:0000313" key="1">
    <source>
        <dbReference type="EMBL" id="ANP74564.1"/>
    </source>
</evidence>
<reference evidence="1 2" key="1">
    <citation type="submission" date="2016-06" db="EMBL/GenBank/DDBJ databases">
        <title>Genome sequencing of Cryobacterium arcticum PAMC 27867.</title>
        <authorList>
            <person name="Lee J."/>
            <person name="Kim O.-S."/>
        </authorList>
    </citation>
    <scope>NUCLEOTIDE SEQUENCE [LARGE SCALE GENOMIC DNA]</scope>
    <source>
        <strain evidence="1 2">PAMC 27867</strain>
    </source>
</reference>
<dbReference type="AlphaFoldDB" id="A0A1B1BPP1"/>
<evidence type="ECO:0000313" key="2">
    <source>
        <dbReference type="Proteomes" id="UP000092582"/>
    </source>
</evidence>
<dbReference type="KEGG" id="cart:PA27867_3646"/>
<keyword evidence="2" id="KW-1185">Reference proteome</keyword>
<gene>
    <name evidence="1" type="ORF">PA27867_3646</name>
</gene>
<dbReference type="Proteomes" id="UP000092582">
    <property type="component" value="Chromosome 1"/>
</dbReference>
<name>A0A1B1BPP1_9MICO</name>
<organism evidence="1 2">
    <name type="scientific">Cryobacterium arcticum</name>
    <dbReference type="NCBI Taxonomy" id="670052"/>
    <lineage>
        <taxon>Bacteria</taxon>
        <taxon>Bacillati</taxon>
        <taxon>Actinomycetota</taxon>
        <taxon>Actinomycetes</taxon>
        <taxon>Micrococcales</taxon>
        <taxon>Microbacteriaceae</taxon>
        <taxon>Cryobacterium</taxon>
    </lineage>
</organism>
<dbReference type="RefSeq" id="WP_157109293.1">
    <property type="nucleotide sequence ID" value="NZ_CP016282.1"/>
</dbReference>
<proteinExistence type="predicted"/>
<dbReference type="EMBL" id="CP016282">
    <property type="protein sequence ID" value="ANP74564.1"/>
    <property type="molecule type" value="Genomic_DNA"/>
</dbReference>
<accession>A0A1B1BPP1</accession>